<dbReference type="EMBL" id="JAFEKC020000013">
    <property type="protein sequence ID" value="KAK0511403.1"/>
    <property type="molecule type" value="Genomic_DNA"/>
</dbReference>
<feature type="compositionally biased region" description="Low complexity" evidence="10">
    <location>
        <begin position="79"/>
        <end position="94"/>
    </location>
</feature>
<feature type="transmembrane region" description="Helical" evidence="9">
    <location>
        <begin position="325"/>
        <end position="348"/>
    </location>
</feature>
<dbReference type="CDD" id="cd03684">
    <property type="entry name" value="ClC_3_like"/>
    <property type="match status" value="1"/>
</dbReference>
<evidence type="ECO:0000256" key="9">
    <source>
        <dbReference type="RuleBase" id="RU361221"/>
    </source>
</evidence>
<keyword evidence="13" id="KW-1185">Reference proteome</keyword>
<comment type="subcellular location">
    <subcellularLocation>
        <location evidence="1 9">Membrane</location>
        <topology evidence="1 9">Multi-pass membrane protein</topology>
    </subcellularLocation>
</comment>
<evidence type="ECO:0000256" key="3">
    <source>
        <dbReference type="ARBA" id="ARBA00022692"/>
    </source>
</evidence>
<feature type="domain" description="CBS" evidence="11">
    <location>
        <begin position="711"/>
        <end position="776"/>
    </location>
</feature>
<evidence type="ECO:0000256" key="5">
    <source>
        <dbReference type="ARBA" id="ARBA00023065"/>
    </source>
</evidence>
<dbReference type="InterPro" id="IPR001807">
    <property type="entry name" value="ClC"/>
</dbReference>
<dbReference type="GO" id="GO:0005769">
    <property type="term" value="C:early endosome"/>
    <property type="evidence" value="ECO:0007669"/>
    <property type="project" value="TreeGrafter"/>
</dbReference>
<feature type="transmembrane region" description="Helical" evidence="9">
    <location>
        <begin position="552"/>
        <end position="573"/>
    </location>
</feature>
<sequence>MTGRPPGSYGDGSSSSSLHARYGHITSEDFDGDDQADLSLDTTLLDDDPLVEGPSKAPTSFKRKPKLPSGLALPKFLTQNSNSNQSSRSASPRNLPNLPLPTARSRRLRDVNSNNNSDISLGVGNGHAGKALNYNDSKDGSALDWYTEGPGRRVGYDDLTAIDWIFEYTKERQRLRYLYSHATGLFGYAQQMLDASQIWIILIATGVASGMLAAGIDVASDWLADLKTGFCRSGDGGGQFYLNKGFCCWGHEELAQCQGWTSWSSALHVRSSAGQFVVGYIFYILYSVFFAFCASILVKHFAVYARHSGIPEIKTVLGGFVIRRFMGIWTLIVKCLGLCLAVASGLWLGKEGPLVHVACCCANLLMNLSPSLNDNEARKREVWSAAAAAGISVAFGSPIGGVLFSLEQLSYYFPDKTMWQSFVCAMVAAVTLQAFNPFRTGKLVLYQVTYSSGWHGFEIIPFAVLGIMGGLYGGIFIRLNMRIAQWRKTSPWATKPIYEVLVIALITAVVNFPNKFMRAQSSELVYMLFAECANVTDDQFGICKTGAASAGVIILLLEAAAVGCLLASVTFGLQIPAGIILPSMAIGALCGRAVGIVVEVWQGNHPNALIFATCEPDIPCITPGTYAIIGAAAALAGVTRMTVSIVVIMFELTGALTYVLPIMIAVMISKWVGDAFGKRGIYETWIHFKEYPFLDNRDDSPVPDVPVSQIMTQIEDLSVLTATGHTIQSIHDILVSQPYRGFPVVSDATKNILLGYISRTELMYALRLAASESRKLPPSTEVFFSHQPDADPNMTLDLRPWMDQTPITLNARSSLQLTLSMFSKLGLRYVMFCDRGSLEGLLTKKDIWYVLDRAEDGSGKMGGGVLREEQGGEARGLLNRDGVDGESLYSPTDER</sequence>
<dbReference type="PROSITE" id="PS51371">
    <property type="entry name" value="CBS"/>
    <property type="match status" value="2"/>
</dbReference>
<dbReference type="PANTHER" id="PTHR45711">
    <property type="entry name" value="CHLORIDE CHANNEL PROTEIN"/>
    <property type="match status" value="1"/>
</dbReference>
<dbReference type="GO" id="GO:0005886">
    <property type="term" value="C:plasma membrane"/>
    <property type="evidence" value="ECO:0007669"/>
    <property type="project" value="TreeGrafter"/>
</dbReference>
<evidence type="ECO:0000256" key="2">
    <source>
        <dbReference type="ARBA" id="ARBA00022448"/>
    </source>
</evidence>
<dbReference type="Pfam" id="PF00654">
    <property type="entry name" value="Voltage_CLC"/>
    <property type="match status" value="1"/>
</dbReference>
<keyword evidence="4 9" id="KW-1133">Transmembrane helix</keyword>
<feature type="transmembrane region" description="Helical" evidence="9">
    <location>
        <begin position="280"/>
        <end position="304"/>
    </location>
</feature>
<feature type="transmembrane region" description="Helical" evidence="9">
    <location>
        <begin position="497"/>
        <end position="514"/>
    </location>
</feature>
<feature type="transmembrane region" description="Helical" evidence="9">
    <location>
        <begin position="459"/>
        <end position="477"/>
    </location>
</feature>
<reference evidence="12" key="1">
    <citation type="submission" date="2023-03" db="EMBL/GenBank/DDBJ databases">
        <title>Complete genome of Cladonia borealis.</title>
        <authorList>
            <person name="Park H."/>
        </authorList>
    </citation>
    <scope>NUCLEOTIDE SEQUENCE</scope>
    <source>
        <strain evidence="12">ANT050790</strain>
    </source>
</reference>
<evidence type="ECO:0000256" key="4">
    <source>
        <dbReference type="ARBA" id="ARBA00022989"/>
    </source>
</evidence>
<feature type="transmembrane region" description="Helical" evidence="9">
    <location>
        <begin position="382"/>
        <end position="406"/>
    </location>
</feature>
<comment type="caution">
    <text evidence="12">The sequence shown here is derived from an EMBL/GenBank/DDBJ whole genome shotgun (WGS) entry which is preliminary data.</text>
</comment>
<feature type="transmembrane region" description="Helical" evidence="9">
    <location>
        <begin position="579"/>
        <end position="601"/>
    </location>
</feature>
<dbReference type="PRINTS" id="PR00762">
    <property type="entry name" value="CLCHANNEL"/>
</dbReference>
<dbReference type="GO" id="GO:0005794">
    <property type="term" value="C:Golgi apparatus"/>
    <property type="evidence" value="ECO:0007669"/>
    <property type="project" value="TreeGrafter"/>
</dbReference>
<dbReference type="Gene3D" id="1.10.3080.10">
    <property type="entry name" value="Clc chloride channel"/>
    <property type="match status" value="1"/>
</dbReference>
<accession>A0AA39R147</accession>
<dbReference type="AlphaFoldDB" id="A0AA39R147"/>
<dbReference type="GO" id="GO:0005247">
    <property type="term" value="F:voltage-gated chloride channel activity"/>
    <property type="evidence" value="ECO:0007669"/>
    <property type="project" value="TreeGrafter"/>
</dbReference>
<feature type="region of interest" description="Disordered" evidence="10">
    <location>
        <begin position="860"/>
        <end position="895"/>
    </location>
</feature>
<keyword evidence="7 9" id="KW-0868">Chloride</keyword>
<keyword evidence="6 9" id="KW-0472">Membrane</keyword>
<evidence type="ECO:0000256" key="1">
    <source>
        <dbReference type="ARBA" id="ARBA00004141"/>
    </source>
</evidence>
<dbReference type="SUPFAM" id="SSF81340">
    <property type="entry name" value="Clc chloride channel"/>
    <property type="match status" value="1"/>
</dbReference>
<protein>
    <recommendedName>
        <fullName evidence="9">Chloride channel protein</fullName>
    </recommendedName>
</protein>
<dbReference type="InterPro" id="IPR046342">
    <property type="entry name" value="CBS_dom_sf"/>
</dbReference>
<keyword evidence="2 9" id="KW-0813">Transport</keyword>
<feature type="transmembrane region" description="Helical" evidence="9">
    <location>
        <begin position="198"/>
        <end position="216"/>
    </location>
</feature>
<feature type="transmembrane region" description="Helical" evidence="9">
    <location>
        <begin position="418"/>
        <end position="438"/>
    </location>
</feature>
<feature type="transmembrane region" description="Helical" evidence="9">
    <location>
        <begin position="655"/>
        <end position="673"/>
    </location>
</feature>
<evidence type="ECO:0000256" key="8">
    <source>
        <dbReference type="PROSITE-ProRule" id="PRU00703"/>
    </source>
</evidence>
<keyword evidence="5 9" id="KW-0406">Ion transport</keyword>
<keyword evidence="8" id="KW-0129">CBS domain</keyword>
<dbReference type="FunFam" id="1.10.3080.10:FF:000011">
    <property type="entry name" value="Chloride channel protein"/>
    <property type="match status" value="1"/>
</dbReference>
<keyword evidence="3 9" id="KW-0812">Transmembrane</keyword>
<evidence type="ECO:0000259" key="11">
    <source>
        <dbReference type="PROSITE" id="PS51371"/>
    </source>
</evidence>
<evidence type="ECO:0000256" key="6">
    <source>
        <dbReference type="ARBA" id="ARBA00023136"/>
    </source>
</evidence>
<comment type="similarity">
    <text evidence="9">Belongs to the chloride channel (TC 2.A.49) family.</text>
</comment>
<dbReference type="Proteomes" id="UP001166286">
    <property type="component" value="Unassembled WGS sequence"/>
</dbReference>
<evidence type="ECO:0000313" key="12">
    <source>
        <dbReference type="EMBL" id="KAK0511403.1"/>
    </source>
</evidence>
<dbReference type="InterPro" id="IPR014743">
    <property type="entry name" value="Cl-channel_core"/>
</dbReference>
<feature type="region of interest" description="Disordered" evidence="10">
    <location>
        <begin position="1"/>
        <end position="122"/>
    </location>
</feature>
<feature type="domain" description="CBS" evidence="11">
    <location>
        <begin position="802"/>
        <end position="857"/>
    </location>
</feature>
<proteinExistence type="inferred from homology"/>
<feature type="transmembrane region" description="Helical" evidence="9">
    <location>
        <begin position="626"/>
        <end position="649"/>
    </location>
</feature>
<evidence type="ECO:0000313" key="13">
    <source>
        <dbReference type="Proteomes" id="UP001166286"/>
    </source>
</evidence>
<gene>
    <name evidence="12" type="ORF">JMJ35_005976</name>
</gene>
<feature type="compositionally biased region" description="Low complexity" evidence="10">
    <location>
        <begin position="7"/>
        <end position="17"/>
    </location>
</feature>
<evidence type="ECO:0000256" key="10">
    <source>
        <dbReference type="SAM" id="MobiDB-lite"/>
    </source>
</evidence>
<dbReference type="InterPro" id="IPR000644">
    <property type="entry name" value="CBS_dom"/>
</dbReference>
<evidence type="ECO:0000256" key="7">
    <source>
        <dbReference type="ARBA" id="ARBA00023214"/>
    </source>
</evidence>
<name>A0AA39R147_9LECA</name>
<organism evidence="12 13">
    <name type="scientific">Cladonia borealis</name>
    <dbReference type="NCBI Taxonomy" id="184061"/>
    <lineage>
        <taxon>Eukaryota</taxon>
        <taxon>Fungi</taxon>
        <taxon>Dikarya</taxon>
        <taxon>Ascomycota</taxon>
        <taxon>Pezizomycotina</taxon>
        <taxon>Lecanoromycetes</taxon>
        <taxon>OSLEUM clade</taxon>
        <taxon>Lecanoromycetidae</taxon>
        <taxon>Lecanorales</taxon>
        <taxon>Lecanorineae</taxon>
        <taxon>Cladoniaceae</taxon>
        <taxon>Cladonia</taxon>
    </lineage>
</organism>
<dbReference type="PANTHER" id="PTHR45711:SF6">
    <property type="entry name" value="CHLORIDE CHANNEL PROTEIN"/>
    <property type="match status" value="1"/>
</dbReference>
<dbReference type="SUPFAM" id="SSF54631">
    <property type="entry name" value="CBS-domain pair"/>
    <property type="match status" value="1"/>
</dbReference>
<dbReference type="Gene3D" id="3.10.580.10">
    <property type="entry name" value="CBS-domain"/>
    <property type="match status" value="1"/>
</dbReference>
<dbReference type="CDD" id="cd04591">
    <property type="entry name" value="CBS_pair_voltage-gated_CLC_euk_bac"/>
    <property type="match status" value="1"/>
</dbReference>